<reference evidence="3" key="1">
    <citation type="submission" date="2016-10" db="EMBL/GenBank/DDBJ databases">
        <authorList>
            <person name="See-Too W.S."/>
        </authorList>
    </citation>
    <scope>NUCLEOTIDE SEQUENCE</scope>
    <source>
        <strain evidence="3">L10.15</strain>
    </source>
</reference>
<gene>
    <name evidence="3" type="ORF">I858_009335</name>
</gene>
<dbReference type="OrthoDB" id="8115576at2"/>
<organism evidence="3 4">
    <name type="scientific">Planococcus versutus</name>
    <dbReference type="NCBI Taxonomy" id="1302659"/>
    <lineage>
        <taxon>Bacteria</taxon>
        <taxon>Bacillati</taxon>
        <taxon>Bacillota</taxon>
        <taxon>Bacilli</taxon>
        <taxon>Bacillales</taxon>
        <taxon>Caryophanaceae</taxon>
        <taxon>Planococcus</taxon>
    </lineage>
</organism>
<dbReference type="EMBL" id="CP016540">
    <property type="protein sequence ID" value="ANU27191.1"/>
    <property type="molecule type" value="Genomic_DNA"/>
</dbReference>
<dbReference type="PANTHER" id="PTHR46558">
    <property type="entry name" value="TRACRIPTIONAL REGULATORY PROTEIN-RELATED-RELATED"/>
    <property type="match status" value="1"/>
</dbReference>
<proteinExistence type="predicted"/>
<dbReference type="KEGG" id="pll:I858_009335"/>
<evidence type="ECO:0000313" key="3">
    <source>
        <dbReference type="EMBL" id="ANU27191.1"/>
    </source>
</evidence>
<dbReference type="InterPro" id="IPR010982">
    <property type="entry name" value="Lambda_DNA-bd_dom_sf"/>
</dbReference>
<feature type="domain" description="HTH cro/C1-type" evidence="2">
    <location>
        <begin position="8"/>
        <end position="62"/>
    </location>
</feature>
<dbReference type="CDD" id="cd00093">
    <property type="entry name" value="HTH_XRE"/>
    <property type="match status" value="1"/>
</dbReference>
<dbReference type="AlphaFoldDB" id="A0A1B1S1X5"/>
<evidence type="ECO:0000259" key="2">
    <source>
        <dbReference type="PROSITE" id="PS50943"/>
    </source>
</evidence>
<evidence type="ECO:0000313" key="4">
    <source>
        <dbReference type="Proteomes" id="UP000053354"/>
    </source>
</evidence>
<evidence type="ECO:0000256" key="1">
    <source>
        <dbReference type="ARBA" id="ARBA00023125"/>
    </source>
</evidence>
<keyword evidence="4" id="KW-1185">Reference proteome</keyword>
<dbReference type="SUPFAM" id="SSF47413">
    <property type="entry name" value="lambda repressor-like DNA-binding domains"/>
    <property type="match status" value="1"/>
</dbReference>
<dbReference type="PANTHER" id="PTHR46558:SF11">
    <property type="entry name" value="HTH-TYPE TRANSCRIPTIONAL REGULATOR XRE"/>
    <property type="match status" value="1"/>
</dbReference>
<dbReference type="Pfam" id="PF13560">
    <property type="entry name" value="HTH_31"/>
    <property type="match status" value="1"/>
</dbReference>
<protein>
    <submittedName>
        <fullName evidence="3">Transcriptional regulator</fullName>
    </submittedName>
</protein>
<dbReference type="PROSITE" id="PS50943">
    <property type="entry name" value="HTH_CROC1"/>
    <property type="match status" value="1"/>
</dbReference>
<dbReference type="SMART" id="SM00530">
    <property type="entry name" value="HTH_XRE"/>
    <property type="match status" value="1"/>
</dbReference>
<sequence>MKQLSKRIKDLREAKRLSTEELAEEIGFAKSTVWAYESGKKQVSVVHLERLADYFEISVDSLLDRDERTINVDLQNTSFLNDYNLMLDDQPLNQHELAEAASFIQVKRRMGSYGTATS</sequence>
<name>A0A1B1S1X5_9BACL</name>
<dbReference type="GO" id="GO:0003677">
    <property type="term" value="F:DNA binding"/>
    <property type="evidence" value="ECO:0007669"/>
    <property type="project" value="UniProtKB-KW"/>
</dbReference>
<keyword evidence="1" id="KW-0238">DNA-binding</keyword>
<dbReference type="Gene3D" id="1.10.260.40">
    <property type="entry name" value="lambda repressor-like DNA-binding domains"/>
    <property type="match status" value="1"/>
</dbReference>
<accession>A0A1B1S1X5</accession>
<dbReference type="InterPro" id="IPR001387">
    <property type="entry name" value="Cro/C1-type_HTH"/>
</dbReference>
<dbReference type="STRING" id="1302659.I858_009335"/>
<dbReference type="Proteomes" id="UP000053354">
    <property type="component" value="Chromosome"/>
</dbReference>
<dbReference type="RefSeq" id="WP_049693612.1">
    <property type="nucleotide sequence ID" value="NZ_CP016540.2"/>
</dbReference>